<evidence type="ECO:0000256" key="7">
    <source>
        <dbReference type="SAM" id="Phobius"/>
    </source>
</evidence>
<dbReference type="Pfam" id="PF07690">
    <property type="entry name" value="MFS_1"/>
    <property type="match status" value="1"/>
</dbReference>
<proteinExistence type="predicted"/>
<evidence type="ECO:0008006" key="10">
    <source>
        <dbReference type="Google" id="ProtNLM"/>
    </source>
</evidence>
<name>A0A224XCA9_9LACT</name>
<evidence type="ECO:0000313" key="8">
    <source>
        <dbReference type="EMBL" id="GAX47562.1"/>
    </source>
</evidence>
<feature type="transmembrane region" description="Helical" evidence="7">
    <location>
        <begin position="277"/>
        <end position="295"/>
    </location>
</feature>
<feature type="transmembrane region" description="Helical" evidence="7">
    <location>
        <begin position="137"/>
        <end position="156"/>
    </location>
</feature>
<dbReference type="PANTHER" id="PTHR43266">
    <property type="entry name" value="MACROLIDE-EFFLUX PROTEIN"/>
    <property type="match status" value="1"/>
</dbReference>
<gene>
    <name evidence="8" type="ORF">RsY01_1162</name>
</gene>
<comment type="subcellular location">
    <subcellularLocation>
        <location evidence="1">Cell membrane</location>
        <topology evidence="1">Multi-pass membrane protein</topology>
    </subcellularLocation>
</comment>
<dbReference type="PANTHER" id="PTHR43266:SF2">
    <property type="entry name" value="MAJOR FACILITATOR SUPERFAMILY (MFS) PROFILE DOMAIN-CONTAINING PROTEIN"/>
    <property type="match status" value="1"/>
</dbReference>
<dbReference type="EMBL" id="BEDT01000002">
    <property type="protein sequence ID" value="GAX47562.1"/>
    <property type="molecule type" value="Genomic_DNA"/>
</dbReference>
<sequence>MIKRLWQQFYLSANLVTFTQISFRLIIVLYASSLLTDAGAIGTLMIFDTLPFLVLGPIIAKIVNHHNRKSLLKLTVLFDVLLALALLAIMATGYQHLFGFALLLAVNNVVTSTYQISESSFFPLILDDMRLAKYNSAIFFSGSLAMIIAPNISGFIQQTGLISLLIVVSAGIFLLALMNLFFLAEVADDHTTENKAIANAYSLLRSFTYIFEDKKLLMALVLLALGNLFDAPMDTLMITKYTELSQLTKVGLIFSMAGIGSLVGSFLLSAFSKHKTYFQRMMFVSGIGIALSGILLCFNDYLLYLVATFILSCSLSIRTIYIITFRQIQTPKAILGSVNTAFKYIAFGIYPLGIWLATYLQKLVPVNVIIAFSGIGFLFVGVLTAYLVGKEEVTIQ</sequence>
<reference evidence="9" key="1">
    <citation type="submission" date="2017-08" db="EMBL/GenBank/DDBJ databases">
        <title>Draft genome sequence of Lactococcus sp. strain Rs-Y01, isolated from the gut of the lower termite Reticulitermes speratus.</title>
        <authorList>
            <person name="Ohkuma M."/>
            <person name="Yuki M."/>
        </authorList>
    </citation>
    <scope>NUCLEOTIDE SEQUENCE [LARGE SCALE GENOMIC DNA]</scope>
    <source>
        <strain evidence="9">Rs-Y01</strain>
    </source>
</reference>
<feature type="transmembrane region" description="Helical" evidence="7">
    <location>
        <begin position="216"/>
        <end position="238"/>
    </location>
</feature>
<evidence type="ECO:0000256" key="1">
    <source>
        <dbReference type="ARBA" id="ARBA00004651"/>
    </source>
</evidence>
<feature type="transmembrane region" description="Helical" evidence="7">
    <location>
        <begin position="38"/>
        <end position="59"/>
    </location>
</feature>
<dbReference type="RefSeq" id="WP_094784600.1">
    <property type="nucleotide sequence ID" value="NZ_BEDT01000002.1"/>
</dbReference>
<feature type="transmembrane region" description="Helical" evidence="7">
    <location>
        <begin position="301"/>
        <end position="321"/>
    </location>
</feature>
<dbReference type="SUPFAM" id="SSF103473">
    <property type="entry name" value="MFS general substrate transporter"/>
    <property type="match status" value="1"/>
</dbReference>
<evidence type="ECO:0000256" key="6">
    <source>
        <dbReference type="ARBA" id="ARBA00023136"/>
    </source>
</evidence>
<evidence type="ECO:0000313" key="9">
    <source>
        <dbReference type="Proteomes" id="UP000218689"/>
    </source>
</evidence>
<accession>A0A224XCA9</accession>
<evidence type="ECO:0000256" key="3">
    <source>
        <dbReference type="ARBA" id="ARBA00022475"/>
    </source>
</evidence>
<feature type="transmembrane region" description="Helical" evidence="7">
    <location>
        <begin position="341"/>
        <end position="360"/>
    </location>
</feature>
<keyword evidence="2" id="KW-0813">Transport</keyword>
<dbReference type="InterPro" id="IPR036259">
    <property type="entry name" value="MFS_trans_sf"/>
</dbReference>
<dbReference type="OrthoDB" id="2276409at2"/>
<dbReference type="Gene3D" id="1.20.1250.20">
    <property type="entry name" value="MFS general substrate transporter like domains"/>
    <property type="match status" value="1"/>
</dbReference>
<dbReference type="AlphaFoldDB" id="A0A224XCA9"/>
<evidence type="ECO:0000256" key="2">
    <source>
        <dbReference type="ARBA" id="ARBA00022448"/>
    </source>
</evidence>
<keyword evidence="5 7" id="KW-1133">Transmembrane helix</keyword>
<dbReference type="GO" id="GO:0005886">
    <property type="term" value="C:plasma membrane"/>
    <property type="evidence" value="ECO:0007669"/>
    <property type="project" value="UniProtKB-SubCell"/>
</dbReference>
<feature type="transmembrane region" description="Helical" evidence="7">
    <location>
        <begin position="71"/>
        <end position="91"/>
    </location>
</feature>
<feature type="transmembrane region" description="Helical" evidence="7">
    <location>
        <begin position="366"/>
        <end position="388"/>
    </location>
</feature>
<evidence type="ECO:0000256" key="4">
    <source>
        <dbReference type="ARBA" id="ARBA00022692"/>
    </source>
</evidence>
<comment type="caution">
    <text evidence="8">The sequence shown here is derived from an EMBL/GenBank/DDBJ whole genome shotgun (WGS) entry which is preliminary data.</text>
</comment>
<keyword evidence="4 7" id="KW-0812">Transmembrane</keyword>
<dbReference type="GO" id="GO:0022857">
    <property type="term" value="F:transmembrane transporter activity"/>
    <property type="evidence" value="ECO:0007669"/>
    <property type="project" value="InterPro"/>
</dbReference>
<organism evidence="8 9">
    <name type="scientific">Pseudolactococcus reticulitermitis</name>
    <dbReference type="NCBI Taxonomy" id="2025039"/>
    <lineage>
        <taxon>Bacteria</taxon>
        <taxon>Bacillati</taxon>
        <taxon>Bacillota</taxon>
        <taxon>Bacilli</taxon>
        <taxon>Lactobacillales</taxon>
        <taxon>Streptococcaceae</taxon>
        <taxon>Pseudolactococcus</taxon>
    </lineage>
</organism>
<feature type="transmembrane region" description="Helical" evidence="7">
    <location>
        <begin position="250"/>
        <end position="270"/>
    </location>
</feature>
<protein>
    <recommendedName>
        <fullName evidence="10">Major facilitator superfamily (MFS) profile domain-containing protein</fullName>
    </recommendedName>
</protein>
<keyword evidence="6 7" id="KW-0472">Membrane</keyword>
<keyword evidence="3" id="KW-1003">Cell membrane</keyword>
<feature type="transmembrane region" description="Helical" evidence="7">
    <location>
        <begin position="9"/>
        <end position="32"/>
    </location>
</feature>
<dbReference type="InterPro" id="IPR011701">
    <property type="entry name" value="MFS"/>
</dbReference>
<dbReference type="Proteomes" id="UP000218689">
    <property type="component" value="Unassembled WGS sequence"/>
</dbReference>
<feature type="transmembrane region" description="Helical" evidence="7">
    <location>
        <begin position="162"/>
        <end position="184"/>
    </location>
</feature>
<keyword evidence="9" id="KW-1185">Reference proteome</keyword>
<evidence type="ECO:0000256" key="5">
    <source>
        <dbReference type="ARBA" id="ARBA00022989"/>
    </source>
</evidence>